<evidence type="ECO:0000313" key="3">
    <source>
        <dbReference type="EMBL" id="PWE82887.1"/>
    </source>
</evidence>
<evidence type="ECO:0000256" key="1">
    <source>
        <dbReference type="SAM" id="Phobius"/>
    </source>
</evidence>
<feature type="transmembrane region" description="Helical" evidence="1">
    <location>
        <begin position="149"/>
        <end position="169"/>
    </location>
</feature>
<reference evidence="6" key="3">
    <citation type="submission" date="2015-05" db="EMBL/GenBank/DDBJ databases">
        <authorList>
            <consortium name="Pathogen Informatics"/>
        </authorList>
    </citation>
    <scope>NUCLEOTIDE SEQUENCE [LARGE SCALE GENOMIC DNA]</scope>
    <source>
        <strain evidence="6">T1-815</strain>
    </source>
</reference>
<evidence type="ECO:0000313" key="4">
    <source>
        <dbReference type="EMBL" id="RGR51740.1"/>
    </source>
</evidence>
<dbReference type="AlphaFoldDB" id="A0A0M6WXG1"/>
<name>A0A0M6WXG1_9FIRM</name>
<sequence length="170" mass="18582">MVIEVNKDIDRYQESVAMGLTARQLIFSIASVVVGGGIVLLLYKYIGLTGSAYVAIPCVAPIALGGFYSFNGMNFYEYMGKKLHFMFGNRTLTYVSTEGEPAIKQLEAEQNEQVKKKGRKAEPETVTADSAVKKQEEFEAMKKKTRNMLLGLVAVIVAAAAGIAAYKAMH</sequence>
<dbReference type="EMBL" id="JRFS01000033">
    <property type="protein sequence ID" value="PWE82887.1"/>
    <property type="molecule type" value="Genomic_DNA"/>
</dbReference>
<evidence type="ECO:0000313" key="9">
    <source>
        <dbReference type="Proteomes" id="UP000283297"/>
    </source>
</evidence>
<dbReference type="RefSeq" id="WP_055062573.1">
    <property type="nucleotide sequence ID" value="NZ_CVRQ01000034.1"/>
</dbReference>
<dbReference type="Proteomes" id="UP000266066">
    <property type="component" value="Unassembled WGS sequence"/>
</dbReference>
<evidence type="ECO:0000313" key="6">
    <source>
        <dbReference type="Proteomes" id="UP000049472"/>
    </source>
</evidence>
<gene>
    <name evidence="5" type="ORF">DW028_10855</name>
    <name evidence="4" type="ORF">DWY38_16160</name>
    <name evidence="3" type="ORF">LD38_13140</name>
    <name evidence="2" type="ORF">T1815_26841</name>
</gene>
<protein>
    <submittedName>
        <fullName evidence="4">PrgI family protein</fullName>
    </submittedName>
</protein>
<keyword evidence="6" id="KW-1185">Reference proteome</keyword>
<dbReference type="InterPro" id="IPR024414">
    <property type="entry name" value="Uncharacterised_PrgI"/>
</dbReference>
<keyword evidence="1" id="KW-0472">Membrane</keyword>
<organism evidence="2 6">
    <name type="scientific">Agathobacter rectalis</name>
    <dbReference type="NCBI Taxonomy" id="39491"/>
    <lineage>
        <taxon>Bacteria</taxon>
        <taxon>Bacillati</taxon>
        <taxon>Bacillota</taxon>
        <taxon>Clostridia</taxon>
        <taxon>Lachnospirales</taxon>
        <taxon>Lachnospiraceae</taxon>
        <taxon>Agathobacter</taxon>
    </lineage>
</organism>
<dbReference type="EMBL" id="CVRQ01000034">
    <property type="protein sequence ID" value="CRL41397.1"/>
    <property type="molecule type" value="Genomic_DNA"/>
</dbReference>
<proteinExistence type="predicted"/>
<evidence type="ECO:0000313" key="8">
    <source>
        <dbReference type="Proteomes" id="UP000266066"/>
    </source>
</evidence>
<accession>A0A0M6WXG1</accession>
<dbReference type="EMBL" id="QRON01000007">
    <property type="protein sequence ID" value="RHL27597.1"/>
    <property type="molecule type" value="Genomic_DNA"/>
</dbReference>
<dbReference type="Proteomes" id="UP000049472">
    <property type="component" value="Unassembled WGS sequence"/>
</dbReference>
<feature type="transmembrane region" description="Helical" evidence="1">
    <location>
        <begin position="25"/>
        <end position="46"/>
    </location>
</feature>
<evidence type="ECO:0000313" key="2">
    <source>
        <dbReference type="EMBL" id="CRL41397.1"/>
    </source>
</evidence>
<keyword evidence="1" id="KW-0812">Transmembrane</keyword>
<reference evidence="8 9" key="4">
    <citation type="submission" date="2018-08" db="EMBL/GenBank/DDBJ databases">
        <title>A genome reference for cultivated species of the human gut microbiota.</title>
        <authorList>
            <person name="Zou Y."/>
            <person name="Xue W."/>
            <person name="Luo G."/>
        </authorList>
    </citation>
    <scope>NUCLEOTIDE SEQUENCE [LARGE SCALE GENOMIC DNA]</scope>
    <source>
        <strain evidence="4 8">AF25-15</strain>
        <strain evidence="5 9">AF38-24</strain>
    </source>
</reference>
<evidence type="ECO:0000313" key="7">
    <source>
        <dbReference type="Proteomes" id="UP000245905"/>
    </source>
</evidence>
<dbReference type="EMBL" id="QRUJ01000037">
    <property type="protein sequence ID" value="RGR51740.1"/>
    <property type="molecule type" value="Genomic_DNA"/>
</dbReference>
<reference evidence="2" key="2">
    <citation type="submission" date="2015-05" db="EMBL/GenBank/DDBJ databases">
        <authorList>
            <person name="Wang D.B."/>
            <person name="Wang M."/>
        </authorList>
    </citation>
    <scope>NUCLEOTIDE SEQUENCE [LARGE SCALE GENOMIC DNA]</scope>
    <source>
        <strain evidence="2">T1-815</strain>
    </source>
</reference>
<reference evidence="3 7" key="1">
    <citation type="submission" date="2014-09" db="EMBL/GenBank/DDBJ databases">
        <title>Butyrate-producing bacteria isolated from human gut.</title>
        <authorList>
            <person name="Zhang Q."/>
            <person name="Zhao L."/>
        </authorList>
    </citation>
    <scope>NUCLEOTIDE SEQUENCE [LARGE SCALE GENOMIC DNA]</scope>
    <source>
        <strain evidence="3 7">R22</strain>
    </source>
</reference>
<dbReference type="Proteomes" id="UP000245905">
    <property type="component" value="Unassembled WGS sequence"/>
</dbReference>
<dbReference type="Pfam" id="PF12666">
    <property type="entry name" value="PrgI"/>
    <property type="match status" value="1"/>
</dbReference>
<dbReference type="Proteomes" id="UP000283297">
    <property type="component" value="Unassembled WGS sequence"/>
</dbReference>
<feature type="transmembrane region" description="Helical" evidence="1">
    <location>
        <begin position="52"/>
        <end position="76"/>
    </location>
</feature>
<evidence type="ECO:0000313" key="5">
    <source>
        <dbReference type="EMBL" id="RHL27597.1"/>
    </source>
</evidence>
<keyword evidence="1" id="KW-1133">Transmembrane helix</keyword>